<organism evidence="4 5">
    <name type="scientific">Frieseomelitta varia</name>
    <dbReference type="NCBI Taxonomy" id="561572"/>
    <lineage>
        <taxon>Eukaryota</taxon>
        <taxon>Metazoa</taxon>
        <taxon>Ecdysozoa</taxon>
        <taxon>Arthropoda</taxon>
        <taxon>Hexapoda</taxon>
        <taxon>Insecta</taxon>
        <taxon>Pterygota</taxon>
        <taxon>Neoptera</taxon>
        <taxon>Endopterygota</taxon>
        <taxon>Hymenoptera</taxon>
        <taxon>Apocrita</taxon>
        <taxon>Aculeata</taxon>
        <taxon>Apoidea</taxon>
        <taxon>Anthophila</taxon>
        <taxon>Apidae</taxon>
        <taxon>Frieseomelitta</taxon>
    </lineage>
</organism>
<accession>A0A833S3I7</accession>
<dbReference type="GO" id="GO:0005509">
    <property type="term" value="F:calcium ion binding"/>
    <property type="evidence" value="ECO:0007669"/>
    <property type="project" value="TreeGrafter"/>
</dbReference>
<dbReference type="PANTHER" id="PTHR45911:SF4">
    <property type="entry name" value="MULTIPLE C2 AND TRANSMEMBRANE DOMAIN-CONTAINING PROTEIN"/>
    <property type="match status" value="1"/>
</dbReference>
<evidence type="ECO:0000256" key="1">
    <source>
        <dbReference type="ARBA" id="ARBA00022723"/>
    </source>
</evidence>
<dbReference type="Gene3D" id="2.60.40.150">
    <property type="entry name" value="C2 domain"/>
    <property type="match status" value="1"/>
</dbReference>
<evidence type="ECO:0000256" key="2">
    <source>
        <dbReference type="ARBA" id="ARBA00022837"/>
    </source>
</evidence>
<sequence length="178" mass="20400">MSHCEEVASSGFHQLSITIYIYIAIEGAVLRSSTFLKPNPYIEFSVDDKSPRKTEVSKSTYQPKWNEEFTILVTPYSQLHFRLLDHSTFRKDTLIGEKKISLSQVLSYYNGKLENMEVTFDLMSENKHDSQLCKVGELITIFDGLRINMPNTSSLAINESPCQTQSVCMPFDDIYVHK</sequence>
<dbReference type="PANTHER" id="PTHR45911">
    <property type="entry name" value="C2 DOMAIN-CONTAINING PROTEIN"/>
    <property type="match status" value="1"/>
</dbReference>
<dbReference type="InterPro" id="IPR000008">
    <property type="entry name" value="C2_dom"/>
</dbReference>
<dbReference type="PROSITE" id="PS50004">
    <property type="entry name" value="C2"/>
    <property type="match status" value="1"/>
</dbReference>
<dbReference type="FunFam" id="2.60.40.150:FF:000221">
    <property type="entry name" value="E3 ubiquitin-protein ligase"/>
    <property type="match status" value="1"/>
</dbReference>
<feature type="domain" description="C2" evidence="3">
    <location>
        <begin position="1"/>
        <end position="117"/>
    </location>
</feature>
<keyword evidence="1" id="KW-0479">Metal-binding</keyword>
<dbReference type="SMART" id="SM00239">
    <property type="entry name" value="C2"/>
    <property type="match status" value="1"/>
</dbReference>
<evidence type="ECO:0000259" key="3">
    <source>
        <dbReference type="PROSITE" id="PS50004"/>
    </source>
</evidence>
<evidence type="ECO:0000313" key="4">
    <source>
        <dbReference type="EMBL" id="KAF3420138.1"/>
    </source>
</evidence>
<keyword evidence="5" id="KW-1185">Reference proteome</keyword>
<proteinExistence type="predicted"/>
<reference evidence="4" key="1">
    <citation type="submission" date="2019-11" db="EMBL/GenBank/DDBJ databases">
        <title>The nuclear and mitochondrial genomes of Frieseomelitta varia - a highly eusocial stingless bee (Meliponini) with a permanently sterile worker caste.</title>
        <authorList>
            <person name="Freitas F.C.P."/>
            <person name="Lourenco A.P."/>
            <person name="Nunes F.M.F."/>
            <person name="Paschoal A.R."/>
            <person name="Abreu F.C.P."/>
            <person name="Barbin F.O."/>
            <person name="Bataglia L."/>
            <person name="Cardoso-Junior C.A.M."/>
            <person name="Cervoni M.S."/>
            <person name="Silva S.R."/>
            <person name="Dalarmi F."/>
            <person name="Del Lama M.A."/>
            <person name="Depintor T.S."/>
            <person name="Ferreira K.M."/>
            <person name="Goria P.S."/>
            <person name="Jaskot M.C."/>
            <person name="Lago D.C."/>
            <person name="Luna-Lucena D."/>
            <person name="Moda L.M."/>
            <person name="Nascimento L."/>
            <person name="Pedrino M."/>
            <person name="Rabico F.O."/>
            <person name="Sanches F.C."/>
            <person name="Santos D.E."/>
            <person name="Santos C.G."/>
            <person name="Vieira J."/>
            <person name="Lopes T.F."/>
            <person name="Barchuk A.R."/>
            <person name="Hartfelder K."/>
            <person name="Simoes Z.L.P."/>
            <person name="Bitondi M.M.G."/>
            <person name="Pinheiro D.G."/>
        </authorList>
    </citation>
    <scope>NUCLEOTIDE SEQUENCE</scope>
    <source>
        <strain evidence="4">USP_RPSP 00005682</strain>
        <tissue evidence="4">Whole individual</tissue>
    </source>
</reference>
<gene>
    <name evidence="4" type="ORF">E2986_11527</name>
</gene>
<dbReference type="Pfam" id="PF00168">
    <property type="entry name" value="C2"/>
    <property type="match status" value="1"/>
</dbReference>
<name>A0A833S3I7_9HYME</name>
<evidence type="ECO:0000313" key="5">
    <source>
        <dbReference type="Proteomes" id="UP000655588"/>
    </source>
</evidence>
<dbReference type="SUPFAM" id="SSF49562">
    <property type="entry name" value="C2 domain (Calcium/lipid-binding domain, CaLB)"/>
    <property type="match status" value="1"/>
</dbReference>
<dbReference type="Proteomes" id="UP000655588">
    <property type="component" value="Unassembled WGS sequence"/>
</dbReference>
<dbReference type="GO" id="GO:0016020">
    <property type="term" value="C:membrane"/>
    <property type="evidence" value="ECO:0007669"/>
    <property type="project" value="TreeGrafter"/>
</dbReference>
<dbReference type="EMBL" id="WNWW01000991">
    <property type="protein sequence ID" value="KAF3420138.1"/>
    <property type="molecule type" value="Genomic_DNA"/>
</dbReference>
<protein>
    <recommendedName>
        <fullName evidence="3">C2 domain-containing protein</fullName>
    </recommendedName>
</protein>
<dbReference type="CDD" id="cd04021">
    <property type="entry name" value="C2_E3_ubiquitin_ligase"/>
    <property type="match status" value="1"/>
</dbReference>
<keyword evidence="2" id="KW-0106">Calcium</keyword>
<comment type="caution">
    <text evidence="4">The sequence shown here is derived from an EMBL/GenBank/DDBJ whole genome shotgun (WGS) entry which is preliminary data.</text>
</comment>
<dbReference type="AlphaFoldDB" id="A0A833S3I7"/>
<dbReference type="InterPro" id="IPR035892">
    <property type="entry name" value="C2_domain_sf"/>
</dbReference>